<dbReference type="Proteomes" id="UP000095751">
    <property type="component" value="Unassembled WGS sequence"/>
</dbReference>
<organism evidence="3 4">
    <name type="scientific">Fragilariopsis cylindrus CCMP1102</name>
    <dbReference type="NCBI Taxonomy" id="635003"/>
    <lineage>
        <taxon>Eukaryota</taxon>
        <taxon>Sar</taxon>
        <taxon>Stramenopiles</taxon>
        <taxon>Ochrophyta</taxon>
        <taxon>Bacillariophyta</taxon>
        <taxon>Bacillariophyceae</taxon>
        <taxon>Bacillariophycidae</taxon>
        <taxon>Bacillariales</taxon>
        <taxon>Bacillariaceae</taxon>
        <taxon>Fragilariopsis</taxon>
    </lineage>
</organism>
<dbReference type="PANTHER" id="PTHR33418">
    <property type="entry name" value="HELICASE-ASSOCIATED"/>
    <property type="match status" value="1"/>
</dbReference>
<feature type="compositionally biased region" description="Basic and acidic residues" evidence="1">
    <location>
        <begin position="1"/>
        <end position="16"/>
    </location>
</feature>
<feature type="compositionally biased region" description="Acidic residues" evidence="1">
    <location>
        <begin position="17"/>
        <end position="33"/>
    </location>
</feature>
<evidence type="ECO:0000313" key="4">
    <source>
        <dbReference type="Proteomes" id="UP000095751"/>
    </source>
</evidence>
<feature type="region of interest" description="Disordered" evidence="1">
    <location>
        <begin position="1"/>
        <end position="38"/>
    </location>
</feature>
<dbReference type="InterPro" id="IPR005114">
    <property type="entry name" value="Helicase_assoc"/>
</dbReference>
<feature type="domain" description="Helicase-associated" evidence="2">
    <location>
        <begin position="38"/>
        <end position="100"/>
    </location>
</feature>
<evidence type="ECO:0000259" key="2">
    <source>
        <dbReference type="Pfam" id="PF03457"/>
    </source>
</evidence>
<dbReference type="InParanoid" id="A0A1E7F271"/>
<feature type="domain" description="Helicase-associated" evidence="2">
    <location>
        <begin position="111"/>
        <end position="175"/>
    </location>
</feature>
<dbReference type="OrthoDB" id="46808at2759"/>
<accession>A0A1E7F271</accession>
<dbReference type="Pfam" id="PF03457">
    <property type="entry name" value="HA"/>
    <property type="match status" value="2"/>
</dbReference>
<dbReference type="Gene3D" id="6.10.140.530">
    <property type="match status" value="2"/>
</dbReference>
<dbReference type="AlphaFoldDB" id="A0A1E7F271"/>
<evidence type="ECO:0000256" key="1">
    <source>
        <dbReference type="SAM" id="MobiDB-lite"/>
    </source>
</evidence>
<dbReference type="PANTHER" id="PTHR33418:SF1">
    <property type="entry name" value="HELICASE-ASSOCIATED DOMAIN-CONTAINING PROTEIN"/>
    <property type="match status" value="1"/>
</dbReference>
<dbReference type="EMBL" id="KV784365">
    <property type="protein sequence ID" value="OEU12229.1"/>
    <property type="molecule type" value="Genomic_DNA"/>
</dbReference>
<protein>
    <recommendedName>
        <fullName evidence="2">Helicase-associated domain-containing protein</fullName>
    </recommendedName>
</protein>
<keyword evidence="4" id="KW-1185">Reference proteome</keyword>
<evidence type="ECO:0000313" key="3">
    <source>
        <dbReference type="EMBL" id="OEU12229.1"/>
    </source>
</evidence>
<sequence>MKHAKKAESLDDNTREENEDTEGDESSDDEESVVDSKDNEWTTKFNELREFRIVEGDCRVPYLTDIQNPNFHLGRWVRTQRVRKNKMESKKIAKLNHLGFWWGKNQPSPPSWDYNFEKLFAFNKNTGQCNIFIDRESPTPLAMWISIQRTEYKRFKKSQGSLLSLDQIQKLENIGLNWKGPKLRY</sequence>
<gene>
    <name evidence="3" type="ORF">FRACYDRAFT_191851</name>
</gene>
<name>A0A1E7F271_9STRA</name>
<proteinExistence type="predicted"/>
<dbReference type="KEGG" id="fcy:FRACYDRAFT_191851"/>
<reference evidence="3 4" key="1">
    <citation type="submission" date="2016-09" db="EMBL/GenBank/DDBJ databases">
        <title>Extensive genetic diversity and differential bi-allelic expression allows diatom success in the polar Southern Ocean.</title>
        <authorList>
            <consortium name="DOE Joint Genome Institute"/>
            <person name="Mock T."/>
            <person name="Otillar R.P."/>
            <person name="Strauss J."/>
            <person name="Dupont C."/>
            <person name="Frickenhaus S."/>
            <person name="Maumus F."/>
            <person name="Mcmullan M."/>
            <person name="Sanges R."/>
            <person name="Schmutz J."/>
            <person name="Toseland A."/>
            <person name="Valas R."/>
            <person name="Veluchamy A."/>
            <person name="Ward B.J."/>
            <person name="Allen A."/>
            <person name="Barry K."/>
            <person name="Falciatore A."/>
            <person name="Ferrante M."/>
            <person name="Fortunato A.E."/>
            <person name="Gloeckner G."/>
            <person name="Gruber A."/>
            <person name="Hipkin R."/>
            <person name="Janech M."/>
            <person name="Kroth P."/>
            <person name="Leese F."/>
            <person name="Lindquist E."/>
            <person name="Lyon B.R."/>
            <person name="Martin J."/>
            <person name="Mayer C."/>
            <person name="Parker M."/>
            <person name="Quesneville H."/>
            <person name="Raymond J."/>
            <person name="Uhlig C."/>
            <person name="Valentin K.U."/>
            <person name="Worden A.Z."/>
            <person name="Armbrust E.V."/>
            <person name="Bowler C."/>
            <person name="Green B."/>
            <person name="Moulton V."/>
            <person name="Van Oosterhout C."/>
            <person name="Grigoriev I."/>
        </authorList>
    </citation>
    <scope>NUCLEOTIDE SEQUENCE [LARGE SCALE GENOMIC DNA]</scope>
    <source>
        <strain evidence="3 4">CCMP1102</strain>
    </source>
</reference>